<dbReference type="PANTHER" id="PTHR38657">
    <property type="entry name" value="SLR1343 PROTEIN"/>
    <property type="match status" value="1"/>
</dbReference>
<dbReference type="InterPro" id="IPR052551">
    <property type="entry name" value="UV-DNA_repair_photolyase"/>
</dbReference>
<dbReference type="AlphaFoldDB" id="A0AAW4X0L1"/>
<dbReference type="Gene3D" id="1.10.10.1710">
    <property type="entry name" value="Deoxyribodipyrimidine photolyase-related"/>
    <property type="match status" value="1"/>
</dbReference>
<evidence type="ECO:0000313" key="2">
    <source>
        <dbReference type="Proteomes" id="UP001199296"/>
    </source>
</evidence>
<protein>
    <submittedName>
        <fullName evidence="1">Uncharacterized protein</fullName>
    </submittedName>
</protein>
<keyword evidence="2" id="KW-1185">Reference proteome</keyword>
<comment type="caution">
    <text evidence="1">The sequence shown here is derived from an EMBL/GenBank/DDBJ whole genome shotgun (WGS) entry which is preliminary data.</text>
</comment>
<sequence length="93" mass="11136">MYANIYGMSQYSYSKMMTKPYISSSNYIHKMSHYSKGEWSAVWDGLYWRFINKNKDKFSDNPRMSLMLSILDRMDEDKLAEHLKKAEEFLAEL</sequence>
<organism evidence="1 2">
    <name type="scientific">Halanaerobium polyolivorans</name>
    <dbReference type="NCBI Taxonomy" id="2886943"/>
    <lineage>
        <taxon>Bacteria</taxon>
        <taxon>Bacillati</taxon>
        <taxon>Bacillota</taxon>
        <taxon>Clostridia</taxon>
        <taxon>Halanaerobiales</taxon>
        <taxon>Halanaerobiaceae</taxon>
        <taxon>Halanaerobium</taxon>
    </lineage>
</organism>
<dbReference type="Proteomes" id="UP001199296">
    <property type="component" value="Unassembled WGS sequence"/>
</dbReference>
<dbReference type="RefSeq" id="WP_229345977.1">
    <property type="nucleotide sequence ID" value="NZ_JAJFAT010000010.1"/>
</dbReference>
<evidence type="ECO:0000313" key="1">
    <source>
        <dbReference type="EMBL" id="MCC3145333.1"/>
    </source>
</evidence>
<reference evidence="1 2" key="1">
    <citation type="submission" date="2021-10" db="EMBL/GenBank/DDBJ databases">
        <authorList>
            <person name="Grouzdev D.S."/>
            <person name="Pantiukh K.S."/>
            <person name="Krutkina M.S."/>
        </authorList>
    </citation>
    <scope>NUCLEOTIDE SEQUENCE [LARGE SCALE GENOMIC DNA]</scope>
    <source>
        <strain evidence="1 2">Z-7514</strain>
    </source>
</reference>
<dbReference type="SUPFAM" id="SSF48173">
    <property type="entry name" value="Cryptochrome/photolyase FAD-binding domain"/>
    <property type="match status" value="1"/>
</dbReference>
<dbReference type="PANTHER" id="PTHR38657:SF1">
    <property type="entry name" value="SLR1343 PROTEIN"/>
    <property type="match status" value="1"/>
</dbReference>
<dbReference type="InterPro" id="IPR036134">
    <property type="entry name" value="Crypto/Photolyase_FAD-like_sf"/>
</dbReference>
<proteinExistence type="predicted"/>
<dbReference type="Gene3D" id="1.10.579.10">
    <property type="entry name" value="DNA Cyclobutane Dipyrimidine Photolyase, subunit A, domain 3"/>
    <property type="match status" value="1"/>
</dbReference>
<gene>
    <name evidence="1" type="ORF">LJ207_08355</name>
</gene>
<name>A0AAW4X0L1_9FIRM</name>
<dbReference type="EMBL" id="JAJFAT010000010">
    <property type="protein sequence ID" value="MCC3145333.1"/>
    <property type="molecule type" value="Genomic_DNA"/>
</dbReference>
<accession>A0AAW4X0L1</accession>